<evidence type="ECO:0000313" key="2">
    <source>
        <dbReference type="Proteomes" id="UP000195442"/>
    </source>
</evidence>
<evidence type="ECO:0008006" key="3">
    <source>
        <dbReference type="Google" id="ProtNLM"/>
    </source>
</evidence>
<keyword evidence="2" id="KW-1185">Reference proteome</keyword>
<name>A0A1R4HCZ9_9GAMM</name>
<dbReference type="AlphaFoldDB" id="A0A1R4HCZ9"/>
<dbReference type="InterPro" id="IPR015943">
    <property type="entry name" value="WD40/YVTN_repeat-like_dom_sf"/>
</dbReference>
<dbReference type="SUPFAM" id="SSF50998">
    <property type="entry name" value="Quinoprotein alcohol dehydrogenase-like"/>
    <property type="match status" value="1"/>
</dbReference>
<sequence length="574" mass="62399">MNIALKNFVVAVAISSAVLASYIALSGFTPSTPKPYKLSRLFPEDTHTSVTFDESIIASPLLDISQDRPFVIVPVSNGVVAALDSETGALVWQVNVPAPKGQQAQIISTPVIIGSKLVVLYQCLEKNIRVSHRLAIIDLDQRHLDNSFPVLVVSAEKPAADGVSTIKFNPPTAFSHSAIKHAIKPDSKWGSLYIAFGNAGDTQPYHGWLFEIDMDAWQQQGANQAIRNVLLTTSEAQCPVTVEYGNQEMICGGGIWTPAGPQLYPTADSFELFVPTGNGQIDLARGDYANTLMRVQPNLQFDPGCDAQLCQNFYPQQPSNECMASCKNLFIPRLSEWSSPLKPANGECDHKTFWECLAWMDYDLGASAPVKVDLKNGHSVLVQPGKEGAVYLIDAEHLGTQYDRLQIADVCGTPDDICKAGWMGMTVTQPALSIAGTEPVVVIPTFIPDTTHPAGLVALKIIEENGKPKFKRFWQFPNPTSDKAVQAFRSHPSLPVISTLGKNGDEVVWVVDIATFGTLYGIRVKDGALMVEQSLLGTGRPLSAPIVYGNTLYLASIMPNTGKAMIEAYRIELQ</sequence>
<proteinExistence type="predicted"/>
<dbReference type="RefSeq" id="WP_087147655.1">
    <property type="nucleotide sequence ID" value="NZ_FUKJ01000308.1"/>
</dbReference>
<dbReference type="InterPro" id="IPR011047">
    <property type="entry name" value="Quinoprotein_ADH-like_sf"/>
</dbReference>
<dbReference type="EMBL" id="FUKJ01000308">
    <property type="protein sequence ID" value="SJM94103.1"/>
    <property type="molecule type" value="Genomic_DNA"/>
</dbReference>
<dbReference type="Proteomes" id="UP000195442">
    <property type="component" value="Unassembled WGS sequence"/>
</dbReference>
<organism evidence="1 2">
    <name type="scientific">Crenothrix polyspora</name>
    <dbReference type="NCBI Taxonomy" id="360316"/>
    <lineage>
        <taxon>Bacteria</taxon>
        <taxon>Pseudomonadati</taxon>
        <taxon>Pseudomonadota</taxon>
        <taxon>Gammaproteobacteria</taxon>
        <taxon>Methylococcales</taxon>
        <taxon>Crenotrichaceae</taxon>
        <taxon>Crenothrix</taxon>
    </lineage>
</organism>
<accession>A0A1R4HCZ9</accession>
<evidence type="ECO:0000313" key="1">
    <source>
        <dbReference type="EMBL" id="SJM94103.1"/>
    </source>
</evidence>
<reference evidence="2" key="1">
    <citation type="submission" date="2017-02" db="EMBL/GenBank/DDBJ databases">
        <authorList>
            <person name="Daims H."/>
        </authorList>
    </citation>
    <scope>NUCLEOTIDE SEQUENCE [LARGE SCALE GENOMIC DNA]</scope>
</reference>
<protein>
    <recommendedName>
        <fullName evidence="3">Pyrrolo-quinoline quinone</fullName>
    </recommendedName>
</protein>
<dbReference type="OrthoDB" id="5557059at2"/>
<gene>
    <name evidence="1" type="ORF">CRENPOLYSF2_3760002</name>
</gene>
<dbReference type="Gene3D" id="2.130.10.10">
    <property type="entry name" value="YVTN repeat-like/Quinoprotein amine dehydrogenase"/>
    <property type="match status" value="1"/>
</dbReference>